<accession>A0A2P2JS62</accession>
<proteinExistence type="predicted"/>
<dbReference type="EMBL" id="GGEC01015796">
    <property type="protein sequence ID" value="MBW96279.1"/>
    <property type="molecule type" value="Transcribed_RNA"/>
</dbReference>
<organism evidence="1">
    <name type="scientific">Rhizophora mucronata</name>
    <name type="common">Asiatic mangrove</name>
    <dbReference type="NCBI Taxonomy" id="61149"/>
    <lineage>
        <taxon>Eukaryota</taxon>
        <taxon>Viridiplantae</taxon>
        <taxon>Streptophyta</taxon>
        <taxon>Embryophyta</taxon>
        <taxon>Tracheophyta</taxon>
        <taxon>Spermatophyta</taxon>
        <taxon>Magnoliopsida</taxon>
        <taxon>eudicotyledons</taxon>
        <taxon>Gunneridae</taxon>
        <taxon>Pentapetalae</taxon>
        <taxon>rosids</taxon>
        <taxon>fabids</taxon>
        <taxon>Malpighiales</taxon>
        <taxon>Rhizophoraceae</taxon>
        <taxon>Rhizophora</taxon>
    </lineage>
</organism>
<sequence length="50" mass="5869">MQLTQIKFEIKAFWLLFSQEESVLTNCLSFVPSIQAFQSRHGRAYLFSKV</sequence>
<dbReference type="AlphaFoldDB" id="A0A2P2JS62"/>
<name>A0A2P2JS62_RHIMU</name>
<reference evidence="1" key="1">
    <citation type="submission" date="2018-02" db="EMBL/GenBank/DDBJ databases">
        <title>Rhizophora mucronata_Transcriptome.</title>
        <authorList>
            <person name="Meera S.P."/>
            <person name="Sreeshan A."/>
            <person name="Augustine A."/>
        </authorList>
    </citation>
    <scope>NUCLEOTIDE SEQUENCE</scope>
    <source>
        <tissue evidence="1">Leaf</tissue>
    </source>
</reference>
<evidence type="ECO:0000313" key="1">
    <source>
        <dbReference type="EMBL" id="MBW96279.1"/>
    </source>
</evidence>
<protein>
    <submittedName>
        <fullName evidence="1">Uncharacterized protein</fullName>
    </submittedName>
</protein>